<keyword evidence="1" id="KW-1185">Reference proteome</keyword>
<evidence type="ECO:0000313" key="2">
    <source>
        <dbReference type="WBParaSite" id="PEQ_0000094101-mRNA-1"/>
    </source>
</evidence>
<dbReference type="WBParaSite" id="PEQ_0000094101-mRNA-1">
    <property type="protein sequence ID" value="PEQ_0000094101-mRNA-1"/>
    <property type="gene ID" value="PEQ_0000094101"/>
</dbReference>
<reference evidence="2" key="1">
    <citation type="submission" date="2022-11" db="UniProtKB">
        <authorList>
            <consortium name="WormBaseParasite"/>
        </authorList>
    </citation>
    <scope>IDENTIFICATION</scope>
</reference>
<accession>A0A914R3B6</accession>
<evidence type="ECO:0000313" key="1">
    <source>
        <dbReference type="Proteomes" id="UP000887564"/>
    </source>
</evidence>
<protein>
    <submittedName>
        <fullName evidence="2">Uncharacterized protein</fullName>
    </submittedName>
</protein>
<dbReference type="Proteomes" id="UP000887564">
    <property type="component" value="Unplaced"/>
</dbReference>
<proteinExistence type="predicted"/>
<name>A0A914R3B6_PAREQ</name>
<dbReference type="AlphaFoldDB" id="A0A914R3B6"/>
<organism evidence="1 2">
    <name type="scientific">Parascaris equorum</name>
    <name type="common">Equine roundworm</name>
    <dbReference type="NCBI Taxonomy" id="6256"/>
    <lineage>
        <taxon>Eukaryota</taxon>
        <taxon>Metazoa</taxon>
        <taxon>Ecdysozoa</taxon>
        <taxon>Nematoda</taxon>
        <taxon>Chromadorea</taxon>
        <taxon>Rhabditida</taxon>
        <taxon>Spirurina</taxon>
        <taxon>Ascaridomorpha</taxon>
        <taxon>Ascaridoidea</taxon>
        <taxon>Ascarididae</taxon>
        <taxon>Parascaris</taxon>
    </lineage>
</organism>
<sequence length="105" mass="12015">MRASSRQSQAYAYFYVALLAPHRFYVDGDVLEGQKDILMQPMLQRTTIARQSETKDEMVRGLVARSASFLDFFALFRPAPVMLGDGNLPQNQEITCTYCIKIWCL</sequence>